<gene>
    <name evidence="1" type="ORF">B1207_03660</name>
</gene>
<evidence type="ECO:0000313" key="2">
    <source>
        <dbReference type="Proteomes" id="UP000249458"/>
    </source>
</evidence>
<organism evidence="1 2">
    <name type="scientific">Legionella quinlivanii</name>
    <dbReference type="NCBI Taxonomy" id="45073"/>
    <lineage>
        <taxon>Bacteria</taxon>
        <taxon>Pseudomonadati</taxon>
        <taxon>Pseudomonadota</taxon>
        <taxon>Gammaproteobacteria</taxon>
        <taxon>Legionellales</taxon>
        <taxon>Legionellaceae</taxon>
        <taxon>Legionella</taxon>
    </lineage>
</organism>
<accession>A0A364LMK1</accession>
<protein>
    <submittedName>
        <fullName evidence="1">Uncharacterized protein</fullName>
    </submittedName>
</protein>
<proteinExistence type="predicted"/>
<evidence type="ECO:0000313" key="1">
    <source>
        <dbReference type="EMBL" id="RAP38095.1"/>
    </source>
</evidence>
<sequence>MKFYICAIRPYKNSLNPSDFVSSLINLIPSITTQAKEELGEDVITVIATYEYAIGGKKGITKQEKTNYLAKLQEAVKAVPNLLVIPGTIATLTDISSNDFEKITKKEQKLAIKYDETRRKYEAFEFPTEEGCFYKERYKFLKNQNQPGDKKYLGNIAHAFVGNQEIKHKKNRPIFETRLHPERIYNLGREEYFYDINLAGNNVEMGMLICAEQNDDGLRKLMKERAPFLQVVLSNGTGFIPDSMFGALNLHVDVDTSCSGCCIGKAHRLARNIETVEVHNLFVSTKDAVIDDHQFPISIWTTVASMEPEIIIYDDKKPGIINPDFREDIDSVLARITDKHSFVLNNPGLIKDGEDILMALKYLDPQEHLPFVLEHIKKIHPARIGKIIQLFHGNDLFKLIDSYIAENSRNNIVKPIIMINIAKALPPSDCYHFATKYHQHLPKQSQWLVTILKRLHPNDRSELLKQSRYEIQDTDSLIQICKEIPQHVRLSMLLDHKDLVEKDISSFKILLDETQRGELISELRSTVRSGIISGFR</sequence>
<comment type="caution">
    <text evidence="1">The sequence shown here is derived from an EMBL/GenBank/DDBJ whole genome shotgun (WGS) entry which is preliminary data.</text>
</comment>
<dbReference type="Proteomes" id="UP000249458">
    <property type="component" value="Unassembled WGS sequence"/>
</dbReference>
<name>A0A364LMK1_9GAMM</name>
<dbReference type="AlphaFoldDB" id="A0A364LMK1"/>
<dbReference type="RefSeq" id="WP_112218640.1">
    <property type="nucleotide sequence ID" value="NZ_MVJN01000002.1"/>
</dbReference>
<dbReference type="EMBL" id="MVJN01000002">
    <property type="protein sequence ID" value="RAP38095.1"/>
    <property type="molecule type" value="Genomic_DNA"/>
</dbReference>
<reference evidence="1 2" key="1">
    <citation type="submission" date="2017-02" db="EMBL/GenBank/DDBJ databases">
        <title>Legionella quilivanii strain from human: case report and whole genome sequencing analysis.</title>
        <authorList>
            <person name="Lalancette C."/>
            <person name="Leduc J.-M."/>
            <person name="Levesque S."/>
            <person name="Fournier E."/>
            <person name="Saoud J."/>
            <person name="Faucher S.P."/>
            <person name="Bernard K."/>
            <person name="Martineau C."/>
            <person name="Longtin J."/>
        </authorList>
    </citation>
    <scope>NUCLEOTIDE SEQUENCE [LARGE SCALE GENOMIC DNA]</scope>
    <source>
        <strain evidence="1 2">ID143958</strain>
    </source>
</reference>